<gene>
    <name evidence="3" type="ORF">SAMN04488023_11120</name>
</gene>
<name>A0A1H9Q3I9_9SPHI</name>
<keyword evidence="1" id="KW-0472">Membrane</keyword>
<dbReference type="InterPro" id="IPR035940">
    <property type="entry name" value="CAP_sf"/>
</dbReference>
<dbReference type="PANTHER" id="PTHR31157">
    <property type="entry name" value="SCP DOMAIN-CONTAINING PROTEIN"/>
    <property type="match status" value="1"/>
</dbReference>
<dbReference type="STRING" id="390241.SAMN04488023_11120"/>
<dbReference type="InterPro" id="IPR014044">
    <property type="entry name" value="CAP_dom"/>
</dbReference>
<proteinExistence type="predicted"/>
<sequence>MVKHLTYNTQLLTNFKPDENKKVSFGVILENRPMFKLLLPFFIILSSCFTVFAQRWTDAEFRKANTAANASYLTNEEKNIVLYMNLIRLDGEKFYYTFLEDYFNTYNAKVRKYRNYNELRITRNNPYYISLLKHLRGVKNLPMFYPDERLSLLSRNHAADLNRNNLESHESSNGDKFNKRLSRYFPNKAMSENIDFGYSNSLDIVCHLLLDCGVPSLGHRFNLLDQKYKLNTVGVSIQPHPSYSWCAVIDFVSQPIFYTENQ</sequence>
<dbReference type="CDD" id="cd05379">
    <property type="entry name" value="CAP_bacterial"/>
    <property type="match status" value="1"/>
</dbReference>
<keyword evidence="1" id="KW-0812">Transmembrane</keyword>
<dbReference type="Gene3D" id="3.40.33.10">
    <property type="entry name" value="CAP"/>
    <property type="match status" value="1"/>
</dbReference>
<keyword evidence="1" id="KW-1133">Transmembrane helix</keyword>
<dbReference type="EMBL" id="FOGG01000011">
    <property type="protein sequence ID" value="SER55021.1"/>
    <property type="molecule type" value="Genomic_DNA"/>
</dbReference>
<dbReference type="Proteomes" id="UP000199572">
    <property type="component" value="Unassembled WGS sequence"/>
</dbReference>
<evidence type="ECO:0000259" key="2">
    <source>
        <dbReference type="Pfam" id="PF00188"/>
    </source>
</evidence>
<keyword evidence="4" id="KW-1185">Reference proteome</keyword>
<feature type="transmembrane region" description="Helical" evidence="1">
    <location>
        <begin position="34"/>
        <end position="53"/>
    </location>
</feature>
<dbReference type="AlphaFoldDB" id="A0A1H9Q3I9"/>
<accession>A0A1H9Q3I9</accession>
<evidence type="ECO:0000313" key="4">
    <source>
        <dbReference type="Proteomes" id="UP000199572"/>
    </source>
</evidence>
<dbReference type="Pfam" id="PF00188">
    <property type="entry name" value="CAP"/>
    <property type="match status" value="1"/>
</dbReference>
<evidence type="ECO:0000256" key="1">
    <source>
        <dbReference type="SAM" id="Phobius"/>
    </source>
</evidence>
<feature type="domain" description="SCP" evidence="2">
    <location>
        <begin position="133"/>
        <end position="243"/>
    </location>
</feature>
<organism evidence="3 4">
    <name type="scientific">Pedobacter rhizosphaerae</name>
    <dbReference type="NCBI Taxonomy" id="390241"/>
    <lineage>
        <taxon>Bacteria</taxon>
        <taxon>Pseudomonadati</taxon>
        <taxon>Bacteroidota</taxon>
        <taxon>Sphingobacteriia</taxon>
        <taxon>Sphingobacteriales</taxon>
        <taxon>Sphingobacteriaceae</taxon>
        <taxon>Pedobacter</taxon>
    </lineage>
</organism>
<reference evidence="3 4" key="1">
    <citation type="submission" date="2016-10" db="EMBL/GenBank/DDBJ databases">
        <authorList>
            <person name="de Groot N.N."/>
        </authorList>
    </citation>
    <scope>NUCLEOTIDE SEQUENCE [LARGE SCALE GENOMIC DNA]</scope>
    <source>
        <strain evidence="3 4">DSM 18610</strain>
    </source>
</reference>
<dbReference type="SUPFAM" id="SSF55797">
    <property type="entry name" value="PR-1-like"/>
    <property type="match status" value="1"/>
</dbReference>
<dbReference type="PANTHER" id="PTHR31157:SF1">
    <property type="entry name" value="SCP DOMAIN-CONTAINING PROTEIN"/>
    <property type="match status" value="1"/>
</dbReference>
<evidence type="ECO:0000313" key="3">
    <source>
        <dbReference type="EMBL" id="SER55021.1"/>
    </source>
</evidence>
<protein>
    <submittedName>
        <fullName evidence="3">Cysteine-rich secretory protein family protein</fullName>
    </submittedName>
</protein>